<organism evidence="2 3">
    <name type="scientific">Microbispora corallina</name>
    <dbReference type="NCBI Taxonomy" id="83302"/>
    <lineage>
        <taxon>Bacteria</taxon>
        <taxon>Bacillati</taxon>
        <taxon>Actinomycetota</taxon>
        <taxon>Actinomycetes</taxon>
        <taxon>Streptosporangiales</taxon>
        <taxon>Streptosporangiaceae</taxon>
        <taxon>Microbispora</taxon>
    </lineage>
</organism>
<dbReference type="Proteomes" id="UP000603904">
    <property type="component" value="Unassembled WGS sequence"/>
</dbReference>
<keyword evidence="3" id="KW-1185">Reference proteome</keyword>
<sequence>MHALLRHLEAAGFEGAPRALGTDHLGRQVLTYVEGEVPGRPLPGYAVTGEALAALARLLRRFHDAAASFTPPPAARWEDGSAVGDRPEIVGHCDVTPRNVVFRPSSPGGGALVPYALIDFDLARPVTRLFDVVTTLRHWAPIADPVDRDPVQRTLDAGARLRLFCDAYGLGPRDRLRLLETARTRFGRSYQVMRDKARAEPGWARMWADGAGERIRRAAAWLDANEDALHAYLI</sequence>
<evidence type="ECO:0000313" key="2">
    <source>
        <dbReference type="EMBL" id="GIH39319.1"/>
    </source>
</evidence>
<comment type="caution">
    <text evidence="2">The sequence shown here is derived from an EMBL/GenBank/DDBJ whole genome shotgun (WGS) entry which is preliminary data.</text>
</comment>
<proteinExistence type="predicted"/>
<protein>
    <recommendedName>
        <fullName evidence="1">Aminoglycoside phosphotransferase domain-containing protein</fullName>
    </recommendedName>
</protein>
<gene>
    <name evidence="2" type="ORF">Mco01_23190</name>
</gene>
<feature type="domain" description="Aminoglycoside phosphotransferase" evidence="1">
    <location>
        <begin position="84"/>
        <end position="162"/>
    </location>
</feature>
<dbReference type="InterPro" id="IPR011009">
    <property type="entry name" value="Kinase-like_dom_sf"/>
</dbReference>
<accession>A0ABQ4FWX5</accession>
<dbReference type="EMBL" id="BOOC01000007">
    <property type="protein sequence ID" value="GIH39319.1"/>
    <property type="molecule type" value="Genomic_DNA"/>
</dbReference>
<name>A0ABQ4FWX5_9ACTN</name>
<reference evidence="2 3" key="1">
    <citation type="submission" date="2021-01" db="EMBL/GenBank/DDBJ databases">
        <title>Whole genome shotgun sequence of Microbispora corallina NBRC 16416.</title>
        <authorList>
            <person name="Komaki H."/>
            <person name="Tamura T."/>
        </authorList>
    </citation>
    <scope>NUCLEOTIDE SEQUENCE [LARGE SCALE GENOMIC DNA]</scope>
    <source>
        <strain evidence="2 3">NBRC 16416</strain>
    </source>
</reference>
<evidence type="ECO:0000313" key="3">
    <source>
        <dbReference type="Proteomes" id="UP000603904"/>
    </source>
</evidence>
<feature type="domain" description="Aminoglycoside phosphotransferase" evidence="1">
    <location>
        <begin position="1"/>
        <end position="74"/>
    </location>
</feature>
<evidence type="ECO:0000259" key="1">
    <source>
        <dbReference type="Pfam" id="PF01636"/>
    </source>
</evidence>
<dbReference type="Gene3D" id="3.90.1200.10">
    <property type="match status" value="1"/>
</dbReference>
<dbReference type="InterPro" id="IPR002575">
    <property type="entry name" value="Aminoglycoside_PTrfase"/>
</dbReference>
<dbReference type="SUPFAM" id="SSF56112">
    <property type="entry name" value="Protein kinase-like (PK-like)"/>
    <property type="match status" value="1"/>
</dbReference>
<dbReference type="Pfam" id="PF01636">
    <property type="entry name" value="APH"/>
    <property type="match status" value="2"/>
</dbReference>